<proteinExistence type="predicted"/>
<accession>A0ABX8DH16</accession>
<dbReference type="Proteomes" id="UP000676428">
    <property type="component" value="Chromosome"/>
</dbReference>
<feature type="transmembrane region" description="Helical" evidence="1">
    <location>
        <begin position="249"/>
        <end position="267"/>
    </location>
</feature>
<evidence type="ECO:0000313" key="2">
    <source>
        <dbReference type="EMBL" id="QVK23092.1"/>
    </source>
</evidence>
<organism evidence="2 3">
    <name type="scientific">Shewanella dokdonensis</name>
    <dbReference type="NCBI Taxonomy" id="712036"/>
    <lineage>
        <taxon>Bacteria</taxon>
        <taxon>Pseudomonadati</taxon>
        <taxon>Pseudomonadota</taxon>
        <taxon>Gammaproteobacteria</taxon>
        <taxon>Alteromonadales</taxon>
        <taxon>Shewanellaceae</taxon>
        <taxon>Shewanella</taxon>
    </lineage>
</organism>
<dbReference type="EMBL" id="CP074572">
    <property type="protein sequence ID" value="QVK23092.1"/>
    <property type="molecule type" value="Genomic_DNA"/>
</dbReference>
<dbReference type="RefSeq" id="WP_213681733.1">
    <property type="nucleotide sequence ID" value="NZ_CP074572.1"/>
</dbReference>
<evidence type="ECO:0000313" key="3">
    <source>
        <dbReference type="Proteomes" id="UP000676428"/>
    </source>
</evidence>
<keyword evidence="1" id="KW-1133">Transmembrane helix</keyword>
<protein>
    <submittedName>
        <fullName evidence="2">Uncharacterized protein</fullName>
    </submittedName>
</protein>
<name>A0ABX8DH16_9GAMM</name>
<reference evidence="2 3" key="1">
    <citation type="journal article" date="2012" name="Int. J. Syst. Evol. Microbiol.">
        <title>Shewanella dokdonensis sp. nov., isolated from seawater.</title>
        <authorList>
            <person name="Sung H.R."/>
            <person name="Yoon J.H."/>
            <person name="Ghim S.Y."/>
        </authorList>
    </citation>
    <scope>NUCLEOTIDE SEQUENCE [LARGE SCALE GENOMIC DNA]</scope>
    <source>
        <strain evidence="2 3">DSM 23626</strain>
    </source>
</reference>
<evidence type="ECO:0000256" key="1">
    <source>
        <dbReference type="SAM" id="Phobius"/>
    </source>
</evidence>
<keyword evidence="3" id="KW-1185">Reference proteome</keyword>
<keyword evidence="1" id="KW-0472">Membrane</keyword>
<keyword evidence="1" id="KW-0812">Transmembrane</keyword>
<gene>
    <name evidence="2" type="ORF">KHX94_18670</name>
</gene>
<sequence>MGSSSRSNSNQSTSNASTTFGIQGANNGLVLNGSGNTVTDGGAFSIVNDLVRYLLPDLASGANKAASDALYAATDLAQAGVNQNQDFLRAGVDLFGETSNAQQEMMRLGANVLTDTGDILTRQQQESFDFARNVTDQSINAVSDTADTAITANRQVTQDAIEGNKDLAVIVADSLQTANDNNTMLAKYSMDNSAVLAENLSQTALDSVNEANNDAFKQLASGFESMMGFAEQYSRSDGADLAAQNNRTMLLALGGVSLTALAVAYIMRSK</sequence>